<dbReference type="HOGENOM" id="CLU_000445_89_6_0"/>
<dbReference type="InterPro" id="IPR005467">
    <property type="entry name" value="His_kinase_dom"/>
</dbReference>
<dbReference type="GO" id="GO:0004721">
    <property type="term" value="F:phosphoprotein phosphatase activity"/>
    <property type="evidence" value="ECO:0007669"/>
    <property type="project" value="TreeGrafter"/>
</dbReference>
<keyword evidence="7" id="KW-1133">Transmembrane helix</keyword>
<dbReference type="SUPFAM" id="SSF55874">
    <property type="entry name" value="ATPase domain of HSP90 chaperone/DNA topoisomerase II/histidine kinase"/>
    <property type="match status" value="1"/>
</dbReference>
<dbReference type="RefSeq" id="WP_023049872.1">
    <property type="nucleotide sequence ID" value="NZ_CP173063.2"/>
</dbReference>
<dbReference type="SMART" id="SM00387">
    <property type="entry name" value="HATPase_c"/>
    <property type="match status" value="1"/>
</dbReference>
<feature type="domain" description="Histidine kinase" evidence="8">
    <location>
        <begin position="210"/>
        <end position="422"/>
    </location>
</feature>
<dbReference type="EMBL" id="AXZF01000012">
    <property type="protein sequence ID" value="ERT69766.1"/>
    <property type="molecule type" value="Genomic_DNA"/>
</dbReference>
<dbReference type="Pfam" id="PF02518">
    <property type="entry name" value="HATPase_c"/>
    <property type="match status" value="1"/>
</dbReference>
<keyword evidence="7" id="KW-0472">Membrane</keyword>
<dbReference type="InterPro" id="IPR050351">
    <property type="entry name" value="BphY/WalK/GraS-like"/>
</dbReference>
<reference evidence="9 10" key="1">
    <citation type="submission" date="2013-08" db="EMBL/GenBank/DDBJ databases">
        <authorList>
            <person name="Weinstock G."/>
            <person name="Sodergren E."/>
            <person name="Wylie T."/>
            <person name="Fulton L."/>
            <person name="Fulton R."/>
            <person name="Fronick C."/>
            <person name="O'Laughlin M."/>
            <person name="Godfrey J."/>
            <person name="Miner T."/>
            <person name="Herter B."/>
            <person name="Appelbaum E."/>
            <person name="Cordes M."/>
            <person name="Lek S."/>
            <person name="Wollam A."/>
            <person name="Pepin K.H."/>
            <person name="Palsikar V.B."/>
            <person name="Mitreva M."/>
            <person name="Wilson R.K."/>
        </authorList>
    </citation>
    <scope>NUCLEOTIDE SEQUENCE [LARGE SCALE GENOMIC DNA]</scope>
    <source>
        <strain evidence="9 10">ATCC BAA-474</strain>
    </source>
</reference>
<dbReference type="GO" id="GO:0016036">
    <property type="term" value="P:cellular response to phosphate starvation"/>
    <property type="evidence" value="ECO:0007669"/>
    <property type="project" value="TreeGrafter"/>
</dbReference>
<organism evidence="9 10">
    <name type="scientific">Cetobacterium somerae ATCC BAA-474</name>
    <dbReference type="NCBI Taxonomy" id="1319815"/>
    <lineage>
        <taxon>Bacteria</taxon>
        <taxon>Fusobacteriati</taxon>
        <taxon>Fusobacteriota</taxon>
        <taxon>Fusobacteriia</taxon>
        <taxon>Fusobacteriales</taxon>
        <taxon>Fusobacteriaceae</taxon>
        <taxon>Cetobacterium</taxon>
    </lineage>
</organism>
<evidence type="ECO:0000256" key="7">
    <source>
        <dbReference type="SAM" id="Phobius"/>
    </source>
</evidence>
<accession>U7VE53</accession>
<dbReference type="PROSITE" id="PS50109">
    <property type="entry name" value="HIS_KIN"/>
    <property type="match status" value="1"/>
</dbReference>
<dbReference type="PANTHER" id="PTHR45453:SF1">
    <property type="entry name" value="PHOSPHATE REGULON SENSOR PROTEIN PHOR"/>
    <property type="match status" value="1"/>
</dbReference>
<dbReference type="STRING" id="1319815.HMPREF0202_00323"/>
<dbReference type="eggNOG" id="COG2205">
    <property type="taxonomic scope" value="Bacteria"/>
</dbReference>
<evidence type="ECO:0000313" key="10">
    <source>
        <dbReference type="Proteomes" id="UP000017081"/>
    </source>
</evidence>
<dbReference type="InterPro" id="IPR003661">
    <property type="entry name" value="HisK_dim/P_dom"/>
</dbReference>
<dbReference type="Proteomes" id="UP000017081">
    <property type="component" value="Unassembled WGS sequence"/>
</dbReference>
<evidence type="ECO:0000256" key="6">
    <source>
        <dbReference type="ARBA" id="ARBA00023012"/>
    </source>
</evidence>
<proteinExistence type="predicted"/>
<protein>
    <recommendedName>
        <fullName evidence="2">histidine kinase</fullName>
        <ecNumber evidence="2">2.7.13.3</ecNumber>
    </recommendedName>
</protein>
<feature type="transmembrane region" description="Helical" evidence="7">
    <location>
        <begin position="152"/>
        <end position="169"/>
    </location>
</feature>
<dbReference type="Gene3D" id="3.30.565.10">
    <property type="entry name" value="Histidine kinase-like ATPase, C-terminal domain"/>
    <property type="match status" value="1"/>
</dbReference>
<gene>
    <name evidence="9" type="ORF">HMPREF0202_00323</name>
</gene>
<dbReference type="CDD" id="cd00075">
    <property type="entry name" value="HATPase"/>
    <property type="match status" value="1"/>
</dbReference>
<evidence type="ECO:0000256" key="2">
    <source>
        <dbReference type="ARBA" id="ARBA00012438"/>
    </source>
</evidence>
<dbReference type="FunFam" id="1.10.287.130:FF:000001">
    <property type="entry name" value="Two-component sensor histidine kinase"/>
    <property type="match status" value="1"/>
</dbReference>
<dbReference type="InterPro" id="IPR036097">
    <property type="entry name" value="HisK_dim/P_sf"/>
</dbReference>
<keyword evidence="3" id="KW-0597">Phosphoprotein</keyword>
<evidence type="ECO:0000256" key="4">
    <source>
        <dbReference type="ARBA" id="ARBA00022679"/>
    </source>
</evidence>
<dbReference type="PANTHER" id="PTHR45453">
    <property type="entry name" value="PHOSPHATE REGULON SENSOR PROTEIN PHOR"/>
    <property type="match status" value="1"/>
</dbReference>
<dbReference type="GO" id="GO:0000155">
    <property type="term" value="F:phosphorelay sensor kinase activity"/>
    <property type="evidence" value="ECO:0007669"/>
    <property type="project" value="InterPro"/>
</dbReference>
<dbReference type="InterPro" id="IPR003594">
    <property type="entry name" value="HATPase_dom"/>
</dbReference>
<evidence type="ECO:0000256" key="1">
    <source>
        <dbReference type="ARBA" id="ARBA00000085"/>
    </source>
</evidence>
<keyword evidence="4" id="KW-0808">Transferase</keyword>
<dbReference type="SMART" id="SM00388">
    <property type="entry name" value="HisKA"/>
    <property type="match status" value="1"/>
</dbReference>
<dbReference type="Pfam" id="PF00512">
    <property type="entry name" value="HisKA"/>
    <property type="match status" value="1"/>
</dbReference>
<comment type="catalytic activity">
    <reaction evidence="1">
        <text>ATP + protein L-histidine = ADP + protein N-phospho-L-histidine.</text>
        <dbReference type="EC" id="2.7.13.3"/>
    </reaction>
</comment>
<evidence type="ECO:0000256" key="5">
    <source>
        <dbReference type="ARBA" id="ARBA00022777"/>
    </source>
</evidence>
<evidence type="ECO:0000256" key="3">
    <source>
        <dbReference type="ARBA" id="ARBA00022553"/>
    </source>
</evidence>
<dbReference type="Gene3D" id="1.10.287.130">
    <property type="match status" value="1"/>
</dbReference>
<evidence type="ECO:0000313" key="9">
    <source>
        <dbReference type="EMBL" id="ERT69766.1"/>
    </source>
</evidence>
<dbReference type="InterPro" id="IPR036890">
    <property type="entry name" value="HATPase_C_sf"/>
</dbReference>
<evidence type="ECO:0000259" key="8">
    <source>
        <dbReference type="PROSITE" id="PS50109"/>
    </source>
</evidence>
<dbReference type="GO" id="GO:0005886">
    <property type="term" value="C:plasma membrane"/>
    <property type="evidence" value="ECO:0007669"/>
    <property type="project" value="TreeGrafter"/>
</dbReference>
<keyword evidence="7" id="KW-0812">Transmembrane</keyword>
<keyword evidence="6" id="KW-0902">Two-component regulatory system</keyword>
<dbReference type="EC" id="2.7.13.3" evidence="2"/>
<dbReference type="SUPFAM" id="SSF47384">
    <property type="entry name" value="Homodimeric domain of signal transducing histidine kinase"/>
    <property type="match status" value="1"/>
</dbReference>
<name>U7VE53_9FUSO</name>
<sequence length="434" mass="50640">MKRISYKIFLFLNCLTYGFIALYVLINYLFLEDYQIGLKKKEIISLAKEYKSENYEDFKEEAQLNAIFIKEVSIYKEKNINDKRNIKPHPMKIVENELWDEVKNGKEVLNIQMGRDNIKRIVLAKKLNDDKMLIVTTSIAPITDVIKSTLKFFIYIILLSIPINLYIAYKFSIKMGKPIESELLELNAQLKNELEKQKKSEAFRKNFISNVTHELKTPVAIIDGYSEAILDGIIELEEIPDICKNINLEASNMNALIQELLFYCKMESGYIPIKKEYIDLKETIKNILKRYAIDFKLNNINLKTSLEKVEVYSDKKLLDRCLNNLIINALAYVNTEKNIEIILNKNEIIIKNSSEILKDDNLEEYFKPFSKKNDKKVRKYGGTGLGLSVVSEILKNLNLEYNFYYEVNEKVVIFKILLKGDQNEKIYIDNSTSE</sequence>
<dbReference type="AlphaFoldDB" id="U7VE53"/>
<feature type="transmembrane region" description="Helical" evidence="7">
    <location>
        <begin position="6"/>
        <end position="31"/>
    </location>
</feature>
<keyword evidence="5 9" id="KW-0418">Kinase</keyword>
<dbReference type="CDD" id="cd00082">
    <property type="entry name" value="HisKA"/>
    <property type="match status" value="1"/>
</dbReference>
<comment type="caution">
    <text evidence="9">The sequence shown here is derived from an EMBL/GenBank/DDBJ whole genome shotgun (WGS) entry which is preliminary data.</text>
</comment>
<keyword evidence="10" id="KW-1185">Reference proteome</keyword>